<keyword evidence="2" id="KW-1185">Reference proteome</keyword>
<accession>A0A0S7BUY9</accession>
<dbReference type="RefSeq" id="WP_062279637.1">
    <property type="nucleotide sequence ID" value="NZ_DF968181.1"/>
</dbReference>
<protein>
    <submittedName>
        <fullName evidence="1">Uncharacterized protein</fullName>
    </submittedName>
</protein>
<evidence type="ECO:0000313" key="1">
    <source>
        <dbReference type="EMBL" id="GAP40392.1"/>
    </source>
</evidence>
<evidence type="ECO:0000313" key="2">
    <source>
        <dbReference type="Proteomes" id="UP000053370"/>
    </source>
</evidence>
<dbReference type="AlphaFoldDB" id="A0A0S7BUY9"/>
<name>A0A0S7BUY9_9CHLR</name>
<sequence>MKKKYIILFMMIIVYVFLGVAGAVMAESKNPRNPSISMSDLLLTLTPEPTALPTTVAPLSDQEFAVSMNDLSVLLEAIYSKTNEINDSICQGNMTESDKELIQLADLISEANTILTQVKLPYTFSLWDIYHQIQTDQTCGTGDKASQMANEAIQTFHTAAQFVNYEEEHILCPCYDVATDTYRNTGHFYAGACKCVNY</sequence>
<reference evidence="1" key="1">
    <citation type="journal article" date="2015" name="Genome Announc.">
        <title>Draft Genome Sequence of Anaerolineae Strain TC1, a Novel Isolate from a Methanogenic Wastewater Treatment System.</title>
        <authorList>
            <person name="Matsuura N."/>
            <person name="Tourlousse D.M."/>
            <person name="Sun L."/>
            <person name="Toyonaga M."/>
            <person name="Kuroda K."/>
            <person name="Ohashi A."/>
            <person name="Cruz R."/>
            <person name="Yamaguchi T."/>
            <person name="Sekiguchi Y."/>
        </authorList>
    </citation>
    <scope>NUCLEOTIDE SEQUENCE [LARGE SCALE GENOMIC DNA]</scope>
    <source>
        <strain evidence="1">TC1</strain>
    </source>
</reference>
<gene>
    <name evidence="1" type="ORF">ATC1_13366</name>
</gene>
<organism evidence="1">
    <name type="scientific">Flexilinea flocculi</name>
    <dbReference type="NCBI Taxonomy" id="1678840"/>
    <lineage>
        <taxon>Bacteria</taxon>
        <taxon>Bacillati</taxon>
        <taxon>Chloroflexota</taxon>
        <taxon>Anaerolineae</taxon>
        <taxon>Anaerolineales</taxon>
        <taxon>Anaerolineaceae</taxon>
        <taxon>Flexilinea</taxon>
    </lineage>
</organism>
<proteinExistence type="predicted"/>
<dbReference type="Proteomes" id="UP000053370">
    <property type="component" value="Unassembled WGS sequence"/>
</dbReference>
<dbReference type="EMBL" id="DF968181">
    <property type="protein sequence ID" value="GAP40392.1"/>
    <property type="molecule type" value="Genomic_DNA"/>
</dbReference>